<evidence type="ECO:0000256" key="3">
    <source>
        <dbReference type="ARBA" id="ARBA00014804"/>
    </source>
</evidence>
<dbReference type="CDD" id="cd11711">
    <property type="entry name" value="GINS_A_Sld5"/>
    <property type="match status" value="1"/>
</dbReference>
<dbReference type="PIRSF" id="PIRSF007764">
    <property type="entry name" value="Sld5"/>
    <property type="match status" value="1"/>
</dbReference>
<dbReference type="InterPro" id="IPR036224">
    <property type="entry name" value="GINS_bundle-like_dom_sf"/>
</dbReference>
<comment type="function">
    <text evidence="6">The GINS complex plays an essential role in the initiation of DNA replication.</text>
</comment>
<evidence type="ECO:0000256" key="1">
    <source>
        <dbReference type="ARBA" id="ARBA00004123"/>
    </source>
</evidence>
<comment type="similarity">
    <text evidence="2 6">Belongs to the GINS4/SLD5 family.</text>
</comment>
<dbReference type="InterPro" id="IPR038749">
    <property type="entry name" value="Sld5_GINS_A"/>
</dbReference>
<name>A0A1Y1XNT9_9FUNG</name>
<dbReference type="SUPFAM" id="SSF158573">
    <property type="entry name" value="GINS helical bundle-like"/>
    <property type="match status" value="1"/>
</dbReference>
<evidence type="ECO:0000256" key="6">
    <source>
        <dbReference type="PIRNR" id="PIRNR007764"/>
    </source>
</evidence>
<dbReference type="AlphaFoldDB" id="A0A1Y1XNT9"/>
<evidence type="ECO:0000313" key="10">
    <source>
        <dbReference type="Proteomes" id="UP000193944"/>
    </source>
</evidence>
<dbReference type="CDD" id="cd21692">
    <property type="entry name" value="GINS_B_Sld5"/>
    <property type="match status" value="1"/>
</dbReference>
<dbReference type="Pfam" id="PF16922">
    <property type="entry name" value="SLD5_C"/>
    <property type="match status" value="1"/>
</dbReference>
<evidence type="ECO:0000259" key="8">
    <source>
        <dbReference type="Pfam" id="PF16922"/>
    </source>
</evidence>
<dbReference type="GO" id="GO:0000811">
    <property type="term" value="C:GINS complex"/>
    <property type="evidence" value="ECO:0007669"/>
    <property type="project" value="UniProtKB-UniRule"/>
</dbReference>
<reference evidence="9 10" key="2">
    <citation type="submission" date="2016-08" db="EMBL/GenBank/DDBJ databases">
        <title>Pervasive Adenine N6-methylation of Active Genes in Fungi.</title>
        <authorList>
            <consortium name="DOE Joint Genome Institute"/>
            <person name="Mondo S.J."/>
            <person name="Dannebaum R.O."/>
            <person name="Kuo R.C."/>
            <person name="Labutti K."/>
            <person name="Haridas S."/>
            <person name="Kuo A."/>
            <person name="Salamov A."/>
            <person name="Ahrendt S.R."/>
            <person name="Lipzen A."/>
            <person name="Sullivan W."/>
            <person name="Andreopoulos W.B."/>
            <person name="Clum A."/>
            <person name="Lindquist E."/>
            <person name="Daum C."/>
            <person name="Ramamoorthy G.K."/>
            <person name="Gryganskyi A."/>
            <person name="Culley D."/>
            <person name="Magnuson J.K."/>
            <person name="James T.Y."/>
            <person name="O'Malley M.A."/>
            <person name="Stajich J.E."/>
            <person name="Spatafora J.W."/>
            <person name="Visel A."/>
            <person name="Grigoriev I.V."/>
        </authorList>
    </citation>
    <scope>NUCLEOTIDE SEQUENCE [LARGE SCALE GENOMIC DNA]</scope>
    <source>
        <strain evidence="9 10">S4</strain>
    </source>
</reference>
<dbReference type="Gene3D" id="3.40.5.60">
    <property type="match status" value="1"/>
</dbReference>
<comment type="subcellular location">
    <subcellularLocation>
        <location evidence="1 6">Nucleus</location>
    </subcellularLocation>
</comment>
<proteinExistence type="inferred from homology"/>
<evidence type="ECO:0000259" key="7">
    <source>
        <dbReference type="Pfam" id="PF05916"/>
    </source>
</evidence>
<evidence type="ECO:0000256" key="2">
    <source>
        <dbReference type="ARBA" id="ARBA00008187"/>
    </source>
</evidence>
<feature type="domain" description="DNA replication complex GINS protein SLD5 C-terminal" evidence="8">
    <location>
        <begin position="157"/>
        <end position="213"/>
    </location>
</feature>
<dbReference type="InterPro" id="IPR008591">
    <property type="entry name" value="GINS_Sld5"/>
</dbReference>
<dbReference type="STRING" id="1754192.A0A1Y1XNT9"/>
<dbReference type="Gene3D" id="1.20.58.1030">
    <property type="match status" value="1"/>
</dbReference>
<sequence length="213" mass="25054">MEYDRENNSTSNDDTEEISDVILLMKSWINERCSPDILPYNNLVNDLLEQLEVQSEIIEANKNENVNAAFQNMLCQQEMDRVKFILRNYLRTRLYKIEKYANYIYHNSAYYERLSDKEIIYCEHYKELVDAHLFKSSLETAPTFLQNLNEPNMIVKPVLDEPVFCRVKEDLGDVQIQGSQGTSLTVTLKKNNIFMLRYKAIESFLEEGKVELL</sequence>
<evidence type="ECO:0000256" key="5">
    <source>
        <dbReference type="ARBA" id="ARBA00023242"/>
    </source>
</evidence>
<dbReference type="InterPro" id="IPR031633">
    <property type="entry name" value="SLD5_C"/>
</dbReference>
<organism evidence="9 10">
    <name type="scientific">Anaeromyces robustus</name>
    <dbReference type="NCBI Taxonomy" id="1754192"/>
    <lineage>
        <taxon>Eukaryota</taxon>
        <taxon>Fungi</taxon>
        <taxon>Fungi incertae sedis</taxon>
        <taxon>Chytridiomycota</taxon>
        <taxon>Chytridiomycota incertae sedis</taxon>
        <taxon>Neocallimastigomycetes</taxon>
        <taxon>Neocallimastigales</taxon>
        <taxon>Neocallimastigaceae</taxon>
        <taxon>Anaeromyces</taxon>
    </lineage>
</organism>
<dbReference type="Pfam" id="PF05916">
    <property type="entry name" value="Sld5"/>
    <property type="match status" value="1"/>
</dbReference>
<dbReference type="Proteomes" id="UP000193944">
    <property type="component" value="Unassembled WGS sequence"/>
</dbReference>
<keyword evidence="4 6" id="KW-0235">DNA replication</keyword>
<dbReference type="SUPFAM" id="SSF160059">
    <property type="entry name" value="PriA/YqbF domain"/>
    <property type="match status" value="1"/>
</dbReference>
<keyword evidence="10" id="KW-1185">Reference proteome</keyword>
<dbReference type="GO" id="GO:0000727">
    <property type="term" value="P:double-strand break repair via break-induced replication"/>
    <property type="evidence" value="ECO:0007669"/>
    <property type="project" value="TreeGrafter"/>
</dbReference>
<evidence type="ECO:0000256" key="4">
    <source>
        <dbReference type="ARBA" id="ARBA00022705"/>
    </source>
</evidence>
<evidence type="ECO:0000313" key="9">
    <source>
        <dbReference type="EMBL" id="ORX87417.1"/>
    </source>
</evidence>
<comment type="caution">
    <text evidence="9">The sequence shown here is derived from an EMBL/GenBank/DDBJ whole genome shotgun (WGS) entry which is preliminary data.</text>
</comment>
<dbReference type="EMBL" id="MCFG01000009">
    <property type="protein sequence ID" value="ORX87417.1"/>
    <property type="molecule type" value="Genomic_DNA"/>
</dbReference>
<keyword evidence="5 6" id="KW-0539">Nucleus</keyword>
<reference evidence="9 10" key="1">
    <citation type="submission" date="2016-08" db="EMBL/GenBank/DDBJ databases">
        <title>A Parts List for Fungal Cellulosomes Revealed by Comparative Genomics.</title>
        <authorList>
            <consortium name="DOE Joint Genome Institute"/>
            <person name="Haitjema C.H."/>
            <person name="Gilmore S.P."/>
            <person name="Henske J.K."/>
            <person name="Solomon K.V."/>
            <person name="De Groot R."/>
            <person name="Kuo A."/>
            <person name="Mondo S.J."/>
            <person name="Salamov A.A."/>
            <person name="Labutti K."/>
            <person name="Zhao Z."/>
            <person name="Chiniquy J."/>
            <person name="Barry K."/>
            <person name="Brewer H.M."/>
            <person name="Purvine S.O."/>
            <person name="Wright A.T."/>
            <person name="Boxma B."/>
            <person name="Van Alen T."/>
            <person name="Hackstein J.H."/>
            <person name="Baker S.E."/>
            <person name="Grigoriev I.V."/>
            <person name="O'Malley M.A."/>
        </authorList>
    </citation>
    <scope>NUCLEOTIDE SEQUENCE [LARGE SCALE GENOMIC DNA]</scope>
    <source>
        <strain evidence="9 10">S4</strain>
    </source>
</reference>
<dbReference type="InterPro" id="IPR021151">
    <property type="entry name" value="GINS_A"/>
</dbReference>
<accession>A0A1Y1XNT9</accession>
<dbReference type="OrthoDB" id="338231at2759"/>
<protein>
    <recommendedName>
        <fullName evidence="3 6">DNA replication complex GINS protein SLD5</fullName>
    </recommendedName>
</protein>
<dbReference type="GO" id="GO:0006261">
    <property type="term" value="P:DNA-templated DNA replication"/>
    <property type="evidence" value="ECO:0007669"/>
    <property type="project" value="InterPro"/>
</dbReference>
<feature type="domain" description="GINS subunit" evidence="7">
    <location>
        <begin position="52"/>
        <end position="132"/>
    </location>
</feature>
<dbReference type="PANTHER" id="PTHR21206">
    <property type="entry name" value="SLD5 PROTEIN"/>
    <property type="match status" value="1"/>
</dbReference>
<dbReference type="PANTHER" id="PTHR21206:SF0">
    <property type="entry name" value="DNA REPLICATION COMPLEX GINS PROTEIN SLD5"/>
    <property type="match status" value="1"/>
</dbReference>
<gene>
    <name evidence="9" type="ORF">BCR32DRAFT_289388</name>
</gene>